<name>A0A437SC98_BACTU</name>
<dbReference type="Proteomes" id="UP000286687">
    <property type="component" value="Unassembled WGS sequence"/>
</dbReference>
<dbReference type="RefSeq" id="WP_097846566.1">
    <property type="nucleotide sequence ID" value="NZ_JBITVS010000011.1"/>
</dbReference>
<accession>A0A437SC98</accession>
<reference evidence="1 2" key="1">
    <citation type="submission" date="2018-01" db="EMBL/GenBank/DDBJ databases">
        <title>Complete genome sequence of G25-42.</title>
        <authorList>
            <person name="Zheng Z."/>
            <person name="Sun M."/>
        </authorList>
    </citation>
    <scope>NUCLEOTIDE SEQUENCE [LARGE SCALE GENOMIC DNA]</scope>
    <source>
        <strain evidence="1 2">G25-42</strain>
    </source>
</reference>
<gene>
    <name evidence="1" type="ORF">BM74_30095</name>
</gene>
<comment type="caution">
    <text evidence="1">The sequence shown here is derived from an EMBL/GenBank/DDBJ whole genome shotgun (WGS) entry which is preliminary data.</text>
</comment>
<evidence type="ECO:0000313" key="1">
    <source>
        <dbReference type="EMBL" id="RVU60697.1"/>
    </source>
</evidence>
<dbReference type="EMBL" id="LDER01000374">
    <property type="protein sequence ID" value="RVU60697.1"/>
    <property type="molecule type" value="Genomic_DNA"/>
</dbReference>
<evidence type="ECO:0000313" key="2">
    <source>
        <dbReference type="Proteomes" id="UP000286687"/>
    </source>
</evidence>
<proteinExistence type="predicted"/>
<protein>
    <submittedName>
        <fullName evidence="1">Uncharacterized protein</fullName>
    </submittedName>
</protein>
<dbReference type="AlphaFoldDB" id="A0A437SC98"/>
<organism evidence="1 2">
    <name type="scientific">Bacillus thuringiensis</name>
    <dbReference type="NCBI Taxonomy" id="1428"/>
    <lineage>
        <taxon>Bacteria</taxon>
        <taxon>Bacillati</taxon>
        <taxon>Bacillota</taxon>
        <taxon>Bacilli</taxon>
        <taxon>Bacillales</taxon>
        <taxon>Bacillaceae</taxon>
        <taxon>Bacillus</taxon>
        <taxon>Bacillus cereus group</taxon>
    </lineage>
</organism>
<sequence length="70" mass="7819">MKKLTFKILNKLRIINKKPETVINLSRKEAEVTVDLGQIIVTGTPENIAIFMTEMTKMPHVAKGGEGICH</sequence>